<dbReference type="InterPro" id="IPR029445">
    <property type="entry name" value="INTS5_N"/>
</dbReference>
<dbReference type="EMBL" id="JPKZ01003059">
    <property type="protein sequence ID" value="KHN73772.1"/>
    <property type="molecule type" value="Genomic_DNA"/>
</dbReference>
<gene>
    <name evidence="3" type="ORF">Tcan_18447</name>
</gene>
<proteinExistence type="predicted"/>
<dbReference type="AlphaFoldDB" id="A0A0B2UXH7"/>
<evidence type="ECO:0000259" key="1">
    <source>
        <dbReference type="Pfam" id="PF14837"/>
    </source>
</evidence>
<feature type="domain" description="Integrator complex subunit 5 C-terminal" evidence="2">
    <location>
        <begin position="165"/>
        <end position="715"/>
    </location>
</feature>
<dbReference type="Pfam" id="PF14838">
    <property type="entry name" value="INTS5_C"/>
    <property type="match status" value="1"/>
</dbReference>
<feature type="domain" description="Integrator complex subunit 5 N-terminal" evidence="1">
    <location>
        <begin position="2"/>
        <end position="82"/>
    </location>
</feature>
<dbReference type="InterPro" id="IPR029444">
    <property type="entry name" value="INTS5_C"/>
</dbReference>
<organism evidence="3 4">
    <name type="scientific">Toxocara canis</name>
    <name type="common">Canine roundworm</name>
    <dbReference type="NCBI Taxonomy" id="6265"/>
    <lineage>
        <taxon>Eukaryota</taxon>
        <taxon>Metazoa</taxon>
        <taxon>Ecdysozoa</taxon>
        <taxon>Nematoda</taxon>
        <taxon>Chromadorea</taxon>
        <taxon>Rhabditida</taxon>
        <taxon>Spirurina</taxon>
        <taxon>Ascaridomorpha</taxon>
        <taxon>Ascaridoidea</taxon>
        <taxon>Toxocaridae</taxon>
        <taxon>Toxocara</taxon>
    </lineage>
</organism>
<keyword evidence="4" id="KW-1185">Reference proteome</keyword>
<dbReference type="OMA" id="ECFNILM"/>
<feature type="domain" description="Integrator complex subunit 5 N-terminal" evidence="1">
    <location>
        <begin position="86"/>
        <end position="133"/>
    </location>
</feature>
<dbReference type="InterPro" id="IPR040316">
    <property type="entry name" value="INTS5"/>
</dbReference>
<sequence>MCSLFVEICQCNYERPIAKQAGIAPRPLLHLFESSASIMSTLKLFDKALAMLLECAQEECFNILMDGSQQGFCFDWVWLHVALECAQEECFNILMDGSQQGFCFDWVWLHVAASFPGPVMSFLLKMGAEEFKQYALTIASHEQQGNQAAAFETHQLYKQKFMPLAETFTYLASKRNAELSCVTREMLIKGIERLENGDGAALTNTADLSVPFLFKMVASSPDVLRFLVQHASELVKSSVILKACIQMSQISKHCILPVVPGVAHTYTAFLKQFLCFLNVEAIASLLDTALPFAFDEHVFDQLSPPNQQLSIAVRDGAVELVNEIVSIITSSAHSQPLFAINENDVLGRCAIDSLKLKEYVAGAMCGGERGKFNIRFLYAFCVAAGPMKTYEVIVRFILDAKDKQELTALCALLVALAPVMPKAPEEAIKNLVLLRDAIENEKRSSAAHTQTIEGLATAIICLFFAGLAMEAVDADTSINVTWIENLKTLNEWQKTASEEHPFKYIRFEMTRLYGQLMTYLLGWTRDELDRIENDANITNASERDEIRTNVMLTVIGFSTSIGPPPVLKPRLAYKLCAQFASLLITLLKFAGDDEQSDSFSLFISACGPVVQFLDSQAVYVREQFATHFIDEAFSRAQEIFGGSSVDVWENDVWSKNNGNAGRGDLEGAMKQMNVREDFGESLFERARKIPIGKWNPSDMANCGLIGKGIRRVQKVKLQARYYVFSSYCMGWFMERLVKKKLLMVTLLCLHKHKKAKHRNEYGSSGMKMLLALCS</sequence>
<protein>
    <submittedName>
        <fullName evidence="3">Uncharacterized protein</fullName>
    </submittedName>
</protein>
<comment type="caution">
    <text evidence="3">The sequence shown here is derived from an EMBL/GenBank/DDBJ whole genome shotgun (WGS) entry which is preliminary data.</text>
</comment>
<dbReference type="PANTHER" id="PTHR31697">
    <property type="entry name" value="INTEGRATOR COMPLEX SUBUNIT 5"/>
    <property type="match status" value="1"/>
</dbReference>
<evidence type="ECO:0000313" key="3">
    <source>
        <dbReference type="EMBL" id="KHN73772.1"/>
    </source>
</evidence>
<reference evidence="3 4" key="1">
    <citation type="submission" date="2014-11" db="EMBL/GenBank/DDBJ databases">
        <title>Genetic blueprint of the zoonotic pathogen Toxocara canis.</title>
        <authorList>
            <person name="Zhu X.-Q."/>
            <person name="Korhonen P.K."/>
            <person name="Cai H."/>
            <person name="Young N.D."/>
            <person name="Nejsum P."/>
            <person name="von Samson-Himmelstjerna G."/>
            <person name="Boag P.R."/>
            <person name="Tan P."/>
            <person name="Li Q."/>
            <person name="Min J."/>
            <person name="Yang Y."/>
            <person name="Wang X."/>
            <person name="Fang X."/>
            <person name="Hall R.S."/>
            <person name="Hofmann A."/>
            <person name="Sternberg P.W."/>
            <person name="Jex A.R."/>
            <person name="Gasser R.B."/>
        </authorList>
    </citation>
    <scope>NUCLEOTIDE SEQUENCE [LARGE SCALE GENOMIC DNA]</scope>
    <source>
        <strain evidence="3">PN_DK_2014</strain>
    </source>
</reference>
<dbReference type="STRING" id="6265.A0A0B2UXH7"/>
<dbReference type="Pfam" id="PF14837">
    <property type="entry name" value="INTS5_N"/>
    <property type="match status" value="2"/>
</dbReference>
<evidence type="ECO:0000259" key="2">
    <source>
        <dbReference type="Pfam" id="PF14838"/>
    </source>
</evidence>
<evidence type="ECO:0000313" key="4">
    <source>
        <dbReference type="Proteomes" id="UP000031036"/>
    </source>
</evidence>
<name>A0A0B2UXH7_TOXCA</name>
<dbReference type="PANTHER" id="PTHR31697:SF2">
    <property type="entry name" value="INTEGRATOR COMPLEX SUBUNIT 5"/>
    <property type="match status" value="1"/>
</dbReference>
<dbReference type="GO" id="GO:0034472">
    <property type="term" value="P:snRNA 3'-end processing"/>
    <property type="evidence" value="ECO:0007669"/>
    <property type="project" value="TreeGrafter"/>
</dbReference>
<dbReference type="OrthoDB" id="69088at2759"/>
<accession>A0A0B2UXH7</accession>
<dbReference type="Proteomes" id="UP000031036">
    <property type="component" value="Unassembled WGS sequence"/>
</dbReference>
<dbReference type="GO" id="GO:0032039">
    <property type="term" value="C:integrator complex"/>
    <property type="evidence" value="ECO:0007669"/>
    <property type="project" value="InterPro"/>
</dbReference>